<feature type="region of interest" description="Disordered" evidence="1">
    <location>
        <begin position="196"/>
        <end position="220"/>
    </location>
</feature>
<comment type="caution">
    <text evidence="4">The sequence shown here is derived from an EMBL/GenBank/DDBJ whole genome shotgun (WGS) entry which is preliminary data.</text>
</comment>
<evidence type="ECO:0000256" key="3">
    <source>
        <dbReference type="SAM" id="SignalP"/>
    </source>
</evidence>
<keyword evidence="5" id="KW-1185">Reference proteome</keyword>
<dbReference type="Proteomes" id="UP001210925">
    <property type="component" value="Unassembled WGS sequence"/>
</dbReference>
<evidence type="ECO:0000313" key="5">
    <source>
        <dbReference type="Proteomes" id="UP001210925"/>
    </source>
</evidence>
<evidence type="ECO:0000313" key="4">
    <source>
        <dbReference type="EMBL" id="KAJ3251736.1"/>
    </source>
</evidence>
<feature type="chain" id="PRO_5041921055" description="G-protein coupled receptors family 3 profile domain-containing protein" evidence="3">
    <location>
        <begin position="21"/>
        <end position="220"/>
    </location>
</feature>
<reference evidence="4" key="1">
    <citation type="submission" date="2020-05" db="EMBL/GenBank/DDBJ databases">
        <title>Phylogenomic resolution of chytrid fungi.</title>
        <authorList>
            <person name="Stajich J.E."/>
            <person name="Amses K."/>
            <person name="Simmons R."/>
            <person name="Seto K."/>
            <person name="Myers J."/>
            <person name="Bonds A."/>
            <person name="Quandt C.A."/>
            <person name="Barry K."/>
            <person name="Liu P."/>
            <person name="Grigoriev I."/>
            <person name="Longcore J.E."/>
            <person name="James T.Y."/>
        </authorList>
    </citation>
    <scope>NUCLEOTIDE SEQUENCE</scope>
    <source>
        <strain evidence="4">PLAUS21</strain>
    </source>
</reference>
<name>A0AAD5Y4J3_9FUNG</name>
<evidence type="ECO:0008006" key="6">
    <source>
        <dbReference type="Google" id="ProtNLM"/>
    </source>
</evidence>
<keyword evidence="3" id="KW-0732">Signal</keyword>
<feature type="transmembrane region" description="Helical" evidence="2">
    <location>
        <begin position="74"/>
        <end position="99"/>
    </location>
</feature>
<protein>
    <recommendedName>
        <fullName evidence="6">G-protein coupled receptors family 3 profile domain-containing protein</fullName>
    </recommendedName>
</protein>
<organism evidence="4 5">
    <name type="scientific">Boothiomyces macroporosus</name>
    <dbReference type="NCBI Taxonomy" id="261099"/>
    <lineage>
        <taxon>Eukaryota</taxon>
        <taxon>Fungi</taxon>
        <taxon>Fungi incertae sedis</taxon>
        <taxon>Chytridiomycota</taxon>
        <taxon>Chytridiomycota incertae sedis</taxon>
        <taxon>Chytridiomycetes</taxon>
        <taxon>Rhizophydiales</taxon>
        <taxon>Terramycetaceae</taxon>
        <taxon>Boothiomyces</taxon>
    </lineage>
</organism>
<feature type="signal peptide" evidence="3">
    <location>
        <begin position="1"/>
        <end position="20"/>
    </location>
</feature>
<feature type="transmembrane region" description="Helical" evidence="2">
    <location>
        <begin position="111"/>
        <end position="134"/>
    </location>
</feature>
<accession>A0AAD5Y4J3</accession>
<evidence type="ECO:0000256" key="1">
    <source>
        <dbReference type="SAM" id="MobiDB-lite"/>
    </source>
</evidence>
<proteinExistence type="predicted"/>
<dbReference type="AlphaFoldDB" id="A0AAD5Y4J3"/>
<feature type="compositionally biased region" description="Polar residues" evidence="1">
    <location>
        <begin position="207"/>
        <end position="220"/>
    </location>
</feature>
<feature type="transmembrane region" description="Helical" evidence="2">
    <location>
        <begin position="140"/>
        <end position="159"/>
    </location>
</feature>
<evidence type="ECO:0000256" key="2">
    <source>
        <dbReference type="SAM" id="Phobius"/>
    </source>
</evidence>
<keyword evidence="2" id="KW-0472">Membrane</keyword>
<gene>
    <name evidence="4" type="ORF">HK103_002081</name>
</gene>
<keyword evidence="2" id="KW-0812">Transmembrane</keyword>
<sequence>MSARMLRLYFLIVLAKPAQGIKFWSPLALMYLPSWALALLATVFPNKYEASAPEVTTATIDGVPGCTVQLNQLWFLYALYGVVLFQLCFVWVLTILVSRVRMGFNEFKENVTINTIATVSLFASYGLVITAISFHNWGKIVLLFLSVLFATISTIGPLFKVTIGFLKNKEEYLVKWKRGLRDERLPTGLNYSVGETTSSGNGHGSMIMSSYRSSTQKSYM</sequence>
<dbReference type="EMBL" id="JADGKB010000169">
    <property type="protein sequence ID" value="KAJ3251736.1"/>
    <property type="molecule type" value="Genomic_DNA"/>
</dbReference>
<keyword evidence="2" id="KW-1133">Transmembrane helix</keyword>